<accession>A0A2P0ZPL2</accession>
<name>A0A2P0ZPL2_HOLPA</name>
<evidence type="ECO:0000256" key="4">
    <source>
        <dbReference type="ARBA" id="ARBA00022692"/>
    </source>
</evidence>
<evidence type="ECO:0000256" key="8">
    <source>
        <dbReference type="ARBA" id="ARBA00023170"/>
    </source>
</evidence>
<comment type="caution">
    <text evidence="10">Lacks conserved residue(s) required for the propagation of feature annotation.</text>
</comment>
<dbReference type="InterPro" id="IPR004117">
    <property type="entry name" value="7tm6_olfct_rcpt"/>
</dbReference>
<reference evidence="12" key="1">
    <citation type="submission" date="2017-03" db="EMBL/GenBank/DDBJ databases">
        <authorList>
            <person name="Afonso C.L."/>
            <person name="Miller P.J."/>
            <person name="Scott M.A."/>
            <person name="Spackman E."/>
            <person name="Goraichik I."/>
            <person name="Dimitrov K.M."/>
            <person name="Suarez D.L."/>
            <person name="Swayne D.E."/>
        </authorList>
    </citation>
    <scope>NUCLEOTIDE SEQUENCE</scope>
    <source>
        <tissue evidence="12">Antenna</tissue>
    </source>
</reference>
<dbReference type="GO" id="GO:0004984">
    <property type="term" value="F:olfactory receptor activity"/>
    <property type="evidence" value="ECO:0007669"/>
    <property type="project" value="InterPro"/>
</dbReference>
<feature type="signal peptide" evidence="11">
    <location>
        <begin position="1"/>
        <end position="16"/>
    </location>
</feature>
<protein>
    <recommendedName>
        <fullName evidence="10">Odorant receptor</fullName>
    </recommendedName>
</protein>
<feature type="transmembrane region" description="Helical" evidence="10">
    <location>
        <begin position="176"/>
        <end position="195"/>
    </location>
</feature>
<keyword evidence="2" id="KW-1003">Cell membrane</keyword>
<keyword evidence="8 10" id="KW-0675">Receptor</keyword>
<evidence type="ECO:0000256" key="7">
    <source>
        <dbReference type="ARBA" id="ARBA00023136"/>
    </source>
</evidence>
<proteinExistence type="evidence at transcript level"/>
<sequence>MVLLTYCLLIYQPAETIVMFKSWNLSLLVKSLRDQLNHFICIYKIFLWFTKRRQILNILKGLQSQEFMYEKYNKYNPGKILYKYKTKSDRWSKLFLYGVNGICFNMTLSVLYVYIFKYRDYSSEDEEGNLIYTQKLPVTLITPFKQNTRLGFILHFIFMILPLDIYGWIIIGLDTLFTSILNCITAHVLILNGAFETIRPRCLTRLKLNNRNLSSIDMKTLHNEMLKEQNKCIRHLQKLIRISGKVEEIYNVQTLGQVMISLFEMCFCLFLLTLSFDSSFGNELTYLFSTALQLLLYCWFGNGITEASAAIPSALFKGDWLDASLKFKKSMLITMTRMKKPISFTIAKFTPLAFTTFLSMARVAYSFFTVLRSGVFESPE</sequence>
<dbReference type="EMBL" id="KY817072">
    <property type="protein sequence ID" value="AVH87288.1"/>
    <property type="molecule type" value="mRNA"/>
</dbReference>
<keyword evidence="6 10" id="KW-1133">Transmembrane helix</keyword>
<evidence type="ECO:0000256" key="1">
    <source>
        <dbReference type="ARBA" id="ARBA00004651"/>
    </source>
</evidence>
<feature type="transmembrane region" description="Helical" evidence="10">
    <location>
        <begin position="94"/>
        <end position="115"/>
    </location>
</feature>
<keyword evidence="3 10" id="KW-0716">Sensory transduction</keyword>
<comment type="similarity">
    <text evidence="10">Belongs to the insect chemoreceptor superfamily. Heteromeric odorant receptor channel (TC 1.A.69) family.</text>
</comment>
<dbReference type="GO" id="GO:0007165">
    <property type="term" value="P:signal transduction"/>
    <property type="evidence" value="ECO:0007669"/>
    <property type="project" value="UniProtKB-KW"/>
</dbReference>
<feature type="transmembrane region" description="Helical" evidence="10">
    <location>
        <begin position="255"/>
        <end position="274"/>
    </location>
</feature>
<dbReference type="PANTHER" id="PTHR21137">
    <property type="entry name" value="ODORANT RECEPTOR"/>
    <property type="match status" value="1"/>
</dbReference>
<evidence type="ECO:0000256" key="2">
    <source>
        <dbReference type="ARBA" id="ARBA00022475"/>
    </source>
</evidence>
<keyword evidence="4 10" id="KW-0812">Transmembrane</keyword>
<evidence type="ECO:0000256" key="11">
    <source>
        <dbReference type="SAM" id="SignalP"/>
    </source>
</evidence>
<keyword evidence="11" id="KW-0732">Signal</keyword>
<organism evidence="12">
    <name type="scientific">Holotrichia parallela</name>
    <name type="common">Dark black chafer beetle</name>
    <name type="synonym">Pedinotrichia parallela</name>
    <dbReference type="NCBI Taxonomy" id="93412"/>
    <lineage>
        <taxon>Eukaryota</taxon>
        <taxon>Metazoa</taxon>
        <taxon>Ecdysozoa</taxon>
        <taxon>Arthropoda</taxon>
        <taxon>Hexapoda</taxon>
        <taxon>Insecta</taxon>
        <taxon>Pterygota</taxon>
        <taxon>Neoptera</taxon>
        <taxon>Endopterygota</taxon>
        <taxon>Coleoptera</taxon>
        <taxon>Polyphaga</taxon>
        <taxon>Scarabaeiformia</taxon>
        <taxon>Scarabaeidae</taxon>
        <taxon>Melolonthinae</taxon>
        <taxon>Holotrichia</taxon>
    </lineage>
</organism>
<dbReference type="GO" id="GO:0005886">
    <property type="term" value="C:plasma membrane"/>
    <property type="evidence" value="ECO:0007669"/>
    <property type="project" value="UniProtKB-SubCell"/>
</dbReference>
<feature type="transmembrane region" description="Helical" evidence="10">
    <location>
        <begin position="342"/>
        <end position="365"/>
    </location>
</feature>
<evidence type="ECO:0000256" key="10">
    <source>
        <dbReference type="RuleBase" id="RU351113"/>
    </source>
</evidence>
<feature type="chain" id="PRO_5015133207" description="Odorant receptor" evidence="11">
    <location>
        <begin position="17"/>
        <end position="380"/>
    </location>
</feature>
<keyword evidence="7 10" id="KW-0472">Membrane</keyword>
<evidence type="ECO:0000256" key="6">
    <source>
        <dbReference type="ARBA" id="ARBA00022989"/>
    </source>
</evidence>
<dbReference type="GO" id="GO:0005549">
    <property type="term" value="F:odorant binding"/>
    <property type="evidence" value="ECO:0007669"/>
    <property type="project" value="InterPro"/>
</dbReference>
<evidence type="ECO:0000256" key="3">
    <source>
        <dbReference type="ARBA" id="ARBA00022606"/>
    </source>
</evidence>
<evidence type="ECO:0000256" key="9">
    <source>
        <dbReference type="ARBA" id="ARBA00023224"/>
    </source>
</evidence>
<keyword evidence="5 10" id="KW-0552">Olfaction</keyword>
<evidence type="ECO:0000256" key="5">
    <source>
        <dbReference type="ARBA" id="ARBA00022725"/>
    </source>
</evidence>
<keyword evidence="9 10" id="KW-0807">Transducer</keyword>
<dbReference type="AlphaFoldDB" id="A0A2P0ZPL2"/>
<feature type="transmembrane region" description="Helical" evidence="10">
    <location>
        <begin position="150"/>
        <end position="170"/>
    </location>
</feature>
<dbReference type="PANTHER" id="PTHR21137:SF35">
    <property type="entry name" value="ODORANT RECEPTOR 19A-RELATED"/>
    <property type="match status" value="1"/>
</dbReference>
<comment type="subcellular location">
    <subcellularLocation>
        <location evidence="1 10">Cell membrane</location>
        <topology evidence="1 10">Multi-pass membrane protein</topology>
    </subcellularLocation>
</comment>
<evidence type="ECO:0000313" key="12">
    <source>
        <dbReference type="EMBL" id="AVH87288.1"/>
    </source>
</evidence>
<dbReference type="Pfam" id="PF02949">
    <property type="entry name" value="7tm_6"/>
    <property type="match status" value="1"/>
</dbReference>